<evidence type="ECO:0000256" key="5">
    <source>
        <dbReference type="ARBA" id="ARBA00023295"/>
    </source>
</evidence>
<dbReference type="InterPro" id="IPR006102">
    <property type="entry name" value="Ig-like_GH2"/>
</dbReference>
<evidence type="ECO:0000256" key="6">
    <source>
        <dbReference type="SAM" id="SignalP"/>
    </source>
</evidence>
<feature type="domain" description="Glycoside hydrolase family 2 immunoglobulin-like beta-sandwich" evidence="7">
    <location>
        <begin position="196"/>
        <end position="297"/>
    </location>
</feature>
<dbReference type="SUPFAM" id="SSF51445">
    <property type="entry name" value="(Trans)glycosidases"/>
    <property type="match status" value="1"/>
</dbReference>
<organism evidence="9 10">
    <name type="scientific">Chitinophaga qingshengii</name>
    <dbReference type="NCBI Taxonomy" id="1569794"/>
    <lineage>
        <taxon>Bacteria</taxon>
        <taxon>Pseudomonadati</taxon>
        <taxon>Bacteroidota</taxon>
        <taxon>Chitinophagia</taxon>
        <taxon>Chitinophagales</taxon>
        <taxon>Chitinophagaceae</taxon>
        <taxon>Chitinophaga</taxon>
    </lineage>
</organism>
<feature type="chain" id="PRO_5046186712" description="beta-galactosidase" evidence="6">
    <location>
        <begin position="20"/>
        <end position="905"/>
    </location>
</feature>
<keyword evidence="10" id="KW-1185">Reference proteome</keyword>
<dbReference type="InterPro" id="IPR036156">
    <property type="entry name" value="Beta-gal/glucu_dom_sf"/>
</dbReference>
<feature type="domain" description="Glycoside hydrolase family 2 catalytic" evidence="8">
    <location>
        <begin position="304"/>
        <end position="447"/>
    </location>
</feature>
<keyword evidence="5" id="KW-0326">Glycosidase</keyword>
<dbReference type="InterPro" id="IPR006103">
    <property type="entry name" value="Glyco_hydro_2_cat"/>
</dbReference>
<sequence length="905" mass="102089">MKGYLWLIGWLFCFTHAPAQSLSLAGEWRLRLDSLNKGRDEQWFLQSFQQTIKLPGTLDDAGIGYRPTVDTSVMNKEVMAGLSRKHRYIGVAWYEKEITLSKNMEHAQLFLERVIWRSDCWIDGQYTGSQESLIAPHVFELGTLKPGKHRIVLRIDNSLQHDISYNNFAHAYTDATQIIWNGVIGDISLSGRSAIAIADMQLYPDREAKKIQASLSLRPAGNIPSSMQLQTVVMDGNQVVSRQSKAVTTADTIAADIYLKNIKTWDEFNPHVYTFKAILTDAMGKILDQRESTFGFRELQSAQSQLRLNGDPIFLRGTLECDIFPLTGHPPMEDAGWKKVFLAAKSYGLNHLRFHSWCPPAAAFRVADSLGFYLQIELPLWSLTVGKDTATLRFLEAEAQRIISAYGNHPSFCFWSMGNELEGDFDWLQGMVRKLKQQDPRRLYTTTSFSFQQGRGRWPEQPDDFYVTQYTKNGWVRGQGSFNTQSPDFKTDYRQAVNGVPVPLLIHEVGQYAVYPDMQEISRYTGVLDPLNFKAVRNDLRKKHLLPLAPDFLKASGQLALLLYKEEMERALKTSGVSGFQLLDLHDFPGQGTALVGLLNAFWESKGIVAPAAFRQFCGPVTPLLRFEKAVYTNAETFTATASVANYSGKSLSVTPVWDLRDESGKVWLSGKLPSQNLSQGNGNTLGNISIDLHAFPVARQLTLRLRLQPGYENEWRIWVYPAKQPQEQFTALFTTSVDEAVAAAQQGKAVVLNPDTALIKGVEGRFAQVFWSPVHFPNQPGTMGLLCDTTHPALKGFPTAFHTDWQWWDLVTFSKTMILDSIPVTPKPIVRVVDNFFKNRNMADVVEYQVGKGKVLICSMDLHHDLERRPVAAQLKQSLMRYASGVQFKPSLALTEMQLRSLFK</sequence>
<reference evidence="9 10" key="1">
    <citation type="submission" date="2020-09" db="EMBL/GenBank/DDBJ databases">
        <title>Genome sequences of type strains of Chitinophaga qingshengii and Chitinophaga varians.</title>
        <authorList>
            <person name="Kittiwongwattana C."/>
        </authorList>
    </citation>
    <scope>NUCLEOTIDE SEQUENCE [LARGE SCALE GENOMIC DNA]</scope>
    <source>
        <strain evidence="9 10">JCM 30026</strain>
    </source>
</reference>
<dbReference type="Pfam" id="PF00703">
    <property type="entry name" value="Glyco_hydro_2"/>
    <property type="match status" value="1"/>
</dbReference>
<comment type="similarity">
    <text evidence="2">Belongs to the glycosyl hydrolase 2 family.</text>
</comment>
<evidence type="ECO:0000256" key="3">
    <source>
        <dbReference type="ARBA" id="ARBA00012756"/>
    </source>
</evidence>
<evidence type="ECO:0000259" key="8">
    <source>
        <dbReference type="Pfam" id="PF02836"/>
    </source>
</evidence>
<keyword evidence="4 9" id="KW-0378">Hydrolase</keyword>
<dbReference type="Gene3D" id="2.60.40.10">
    <property type="entry name" value="Immunoglobulins"/>
    <property type="match status" value="1"/>
</dbReference>
<dbReference type="InterPro" id="IPR008979">
    <property type="entry name" value="Galactose-bd-like_sf"/>
</dbReference>
<dbReference type="PANTHER" id="PTHR46323:SF2">
    <property type="entry name" value="BETA-GALACTOSIDASE"/>
    <property type="match status" value="1"/>
</dbReference>
<dbReference type="Gene3D" id="2.60.120.260">
    <property type="entry name" value="Galactose-binding domain-like"/>
    <property type="match status" value="1"/>
</dbReference>
<dbReference type="InterPro" id="IPR013783">
    <property type="entry name" value="Ig-like_fold"/>
</dbReference>
<dbReference type="SUPFAM" id="SSF49303">
    <property type="entry name" value="beta-Galactosidase/glucuronidase domain"/>
    <property type="match status" value="1"/>
</dbReference>
<dbReference type="GO" id="GO:0016787">
    <property type="term" value="F:hydrolase activity"/>
    <property type="evidence" value="ECO:0007669"/>
    <property type="project" value="UniProtKB-KW"/>
</dbReference>
<evidence type="ECO:0000256" key="2">
    <source>
        <dbReference type="ARBA" id="ARBA00007401"/>
    </source>
</evidence>
<comment type="caution">
    <text evidence="9">The sequence shown here is derived from an EMBL/GenBank/DDBJ whole genome shotgun (WGS) entry which is preliminary data.</text>
</comment>
<evidence type="ECO:0000313" key="10">
    <source>
        <dbReference type="Proteomes" id="UP000659124"/>
    </source>
</evidence>
<name>A0ABR7TH45_9BACT</name>
<comment type="catalytic activity">
    <reaction evidence="1">
        <text>Hydrolysis of terminal non-reducing beta-D-galactose residues in beta-D-galactosides.</text>
        <dbReference type="EC" id="3.2.1.23"/>
    </reaction>
</comment>
<keyword evidence="6" id="KW-0732">Signal</keyword>
<dbReference type="RefSeq" id="WP_188086102.1">
    <property type="nucleotide sequence ID" value="NZ_JACVFC010000001.1"/>
</dbReference>
<dbReference type="InterPro" id="IPR050347">
    <property type="entry name" value="Bact_Beta-galactosidase"/>
</dbReference>
<evidence type="ECO:0000313" key="9">
    <source>
        <dbReference type="EMBL" id="MBC9928945.1"/>
    </source>
</evidence>
<gene>
    <name evidence="9" type="ORF">ICL07_01080</name>
</gene>
<dbReference type="EMBL" id="JACVFC010000001">
    <property type="protein sequence ID" value="MBC9928945.1"/>
    <property type="molecule type" value="Genomic_DNA"/>
</dbReference>
<evidence type="ECO:0000256" key="1">
    <source>
        <dbReference type="ARBA" id="ARBA00001412"/>
    </source>
</evidence>
<evidence type="ECO:0000256" key="4">
    <source>
        <dbReference type="ARBA" id="ARBA00022801"/>
    </source>
</evidence>
<dbReference type="Proteomes" id="UP000659124">
    <property type="component" value="Unassembled WGS sequence"/>
</dbReference>
<feature type="signal peptide" evidence="6">
    <location>
        <begin position="1"/>
        <end position="19"/>
    </location>
</feature>
<dbReference type="SUPFAM" id="SSF49785">
    <property type="entry name" value="Galactose-binding domain-like"/>
    <property type="match status" value="1"/>
</dbReference>
<dbReference type="InterPro" id="IPR017853">
    <property type="entry name" value="GH"/>
</dbReference>
<accession>A0ABR7TH45</accession>
<dbReference type="Gene3D" id="3.20.20.80">
    <property type="entry name" value="Glycosidases"/>
    <property type="match status" value="1"/>
</dbReference>
<dbReference type="Pfam" id="PF02836">
    <property type="entry name" value="Glyco_hydro_2_C"/>
    <property type="match status" value="1"/>
</dbReference>
<dbReference type="PANTHER" id="PTHR46323">
    <property type="entry name" value="BETA-GALACTOSIDASE"/>
    <property type="match status" value="1"/>
</dbReference>
<dbReference type="EC" id="3.2.1.23" evidence="3"/>
<evidence type="ECO:0000259" key="7">
    <source>
        <dbReference type="Pfam" id="PF00703"/>
    </source>
</evidence>
<proteinExistence type="inferred from homology"/>
<protein>
    <recommendedName>
        <fullName evidence="3">beta-galactosidase</fullName>
        <ecNumber evidence="3">3.2.1.23</ecNumber>
    </recommendedName>
</protein>